<gene>
    <name evidence="1" type="ORF">GCM10014715_66110</name>
</gene>
<protein>
    <submittedName>
        <fullName evidence="1">Uncharacterized protein</fullName>
    </submittedName>
</protein>
<organism evidence="1 2">
    <name type="scientific">Streptomyces spiralis</name>
    <dbReference type="NCBI Taxonomy" id="66376"/>
    <lineage>
        <taxon>Bacteria</taxon>
        <taxon>Bacillati</taxon>
        <taxon>Actinomycetota</taxon>
        <taxon>Actinomycetes</taxon>
        <taxon>Kitasatosporales</taxon>
        <taxon>Streptomycetaceae</taxon>
        <taxon>Streptomyces</taxon>
    </lineage>
</organism>
<sequence>MVSAGRADRAWDTAAAADVCMTVVAGHRACPGWRASAQWMQGLRTKATVKSGGTRVAPPISRKQALNYCGRQSWQRKAVNGDAVRCAACLPAPGNKHRDQLAS</sequence>
<dbReference type="EMBL" id="BNBC01000040">
    <property type="protein sequence ID" value="GHF00709.1"/>
    <property type="molecule type" value="Genomic_DNA"/>
</dbReference>
<name>A0A919AD02_9ACTN</name>
<reference evidence="1" key="1">
    <citation type="journal article" date="2014" name="Int. J. Syst. Evol. Microbiol.">
        <title>Complete genome sequence of Corynebacterium casei LMG S-19264T (=DSM 44701T), isolated from a smear-ripened cheese.</title>
        <authorList>
            <consortium name="US DOE Joint Genome Institute (JGI-PGF)"/>
            <person name="Walter F."/>
            <person name="Albersmeier A."/>
            <person name="Kalinowski J."/>
            <person name="Ruckert C."/>
        </authorList>
    </citation>
    <scope>NUCLEOTIDE SEQUENCE</scope>
    <source>
        <strain evidence="1">JCM 3302</strain>
    </source>
</reference>
<reference evidence="1" key="2">
    <citation type="submission" date="2020-09" db="EMBL/GenBank/DDBJ databases">
        <authorList>
            <person name="Sun Q."/>
            <person name="Ohkuma M."/>
        </authorList>
    </citation>
    <scope>NUCLEOTIDE SEQUENCE</scope>
    <source>
        <strain evidence="1">JCM 3302</strain>
    </source>
</reference>
<keyword evidence="2" id="KW-1185">Reference proteome</keyword>
<dbReference type="AlphaFoldDB" id="A0A919AD02"/>
<comment type="caution">
    <text evidence="1">The sequence shown here is derived from an EMBL/GenBank/DDBJ whole genome shotgun (WGS) entry which is preliminary data.</text>
</comment>
<evidence type="ECO:0000313" key="1">
    <source>
        <dbReference type="EMBL" id="GHF00709.1"/>
    </source>
</evidence>
<dbReference type="Proteomes" id="UP000641386">
    <property type="component" value="Unassembled WGS sequence"/>
</dbReference>
<accession>A0A919AD02</accession>
<proteinExistence type="predicted"/>
<evidence type="ECO:0000313" key="2">
    <source>
        <dbReference type="Proteomes" id="UP000641386"/>
    </source>
</evidence>